<dbReference type="EMBL" id="ABYI02000023">
    <property type="protein sequence ID" value="EEG73538.1"/>
    <property type="molecule type" value="Genomic_DNA"/>
</dbReference>
<organism evidence="3 4">
    <name type="scientific">[Clostridium] hylemonae DSM 15053</name>
    <dbReference type="NCBI Taxonomy" id="553973"/>
    <lineage>
        <taxon>Bacteria</taxon>
        <taxon>Bacillati</taxon>
        <taxon>Bacillota</taxon>
        <taxon>Clostridia</taxon>
        <taxon>Lachnospirales</taxon>
        <taxon>Lachnospiraceae</taxon>
    </lineage>
</organism>
<accession>C0C2B4</accession>
<feature type="compositionally biased region" description="Polar residues" evidence="1">
    <location>
        <begin position="34"/>
        <end position="43"/>
    </location>
</feature>
<keyword evidence="4" id="KW-1185">Reference proteome</keyword>
<evidence type="ECO:0000256" key="2">
    <source>
        <dbReference type="SAM" id="Phobius"/>
    </source>
</evidence>
<evidence type="ECO:0000313" key="3">
    <source>
        <dbReference type="EMBL" id="EEG73538.1"/>
    </source>
</evidence>
<sequence>MALIKCPECGREVSDMSGRCPGCGYPIQEEGTKESSGTEQKTNGSDEKKGKRGSKTKKIIAALIGASVVIAIIAGIGISSKNAKIREQQKAEQKEIITYNEYVDKLNSLYSQAFNGASNAEAICVLTGKVWTNSIYGKSDEETDKYTAGAIDFNAAIQNIYNDEEIKKKLDNVRDIQEKCSNYIQALQSCPDELGKCYDAAVQLNTAYTAFAELALSPSGNLTSYRDSESKKAEELLNAYNTLGAMIPAKKEVPLYDDKGDKIKDEFAFEIYLNQKPDKLPDTVDDTMAKIGLNSYKDSAVVCGEEGTINYTILSGTVCNICWTVETPGDTTPDKLLEKLRERYGKENTKKDNTYLWNNDKNKDSVTLKVESDKVSISWLNIKDQL</sequence>
<dbReference type="HOGENOM" id="CLU_715158_0_0_9"/>
<feature type="region of interest" description="Disordered" evidence="1">
    <location>
        <begin position="12"/>
        <end position="51"/>
    </location>
</feature>
<reference evidence="3" key="1">
    <citation type="submission" date="2009-02" db="EMBL/GenBank/DDBJ databases">
        <authorList>
            <person name="Fulton L."/>
            <person name="Clifton S."/>
            <person name="Fulton B."/>
            <person name="Xu J."/>
            <person name="Minx P."/>
            <person name="Pepin K.H."/>
            <person name="Johnson M."/>
            <person name="Bhonagiri V."/>
            <person name="Nash W.E."/>
            <person name="Mardis E.R."/>
            <person name="Wilson R.K."/>
        </authorList>
    </citation>
    <scope>NUCLEOTIDE SEQUENCE [LARGE SCALE GENOMIC DNA]</scope>
    <source>
        <strain evidence="3">DSM 15053</strain>
    </source>
</reference>
<proteinExistence type="predicted"/>
<evidence type="ECO:0008006" key="5">
    <source>
        <dbReference type="Google" id="ProtNLM"/>
    </source>
</evidence>
<gene>
    <name evidence="3" type="ORF">CLOHYLEM_06220</name>
</gene>
<reference evidence="3" key="2">
    <citation type="submission" date="2013-06" db="EMBL/GenBank/DDBJ databases">
        <title>Draft genome sequence of Clostridium hylemonae (DSM 15053).</title>
        <authorList>
            <person name="Sudarsanam P."/>
            <person name="Ley R."/>
            <person name="Guruge J."/>
            <person name="Turnbaugh P.J."/>
            <person name="Mahowald M."/>
            <person name="Liep D."/>
            <person name="Gordon J."/>
        </authorList>
    </citation>
    <scope>NUCLEOTIDE SEQUENCE</scope>
    <source>
        <strain evidence="3">DSM 15053</strain>
    </source>
</reference>
<dbReference type="STRING" id="553973.CLOHYLEM_06220"/>
<protein>
    <recommendedName>
        <fullName evidence="5">Zinc-ribbon domain-containing protein</fullName>
    </recommendedName>
</protein>
<comment type="caution">
    <text evidence="3">The sequence shown here is derived from an EMBL/GenBank/DDBJ whole genome shotgun (WGS) entry which is preliminary data.</text>
</comment>
<evidence type="ECO:0000256" key="1">
    <source>
        <dbReference type="SAM" id="MobiDB-lite"/>
    </source>
</evidence>
<keyword evidence="2" id="KW-0812">Transmembrane</keyword>
<evidence type="ECO:0000313" key="4">
    <source>
        <dbReference type="Proteomes" id="UP000004893"/>
    </source>
</evidence>
<dbReference type="eggNOG" id="COG4640">
    <property type="taxonomic scope" value="Bacteria"/>
</dbReference>
<dbReference type="Proteomes" id="UP000004893">
    <property type="component" value="Unassembled WGS sequence"/>
</dbReference>
<keyword evidence="2" id="KW-1133">Transmembrane helix</keyword>
<feature type="transmembrane region" description="Helical" evidence="2">
    <location>
        <begin position="59"/>
        <end position="78"/>
    </location>
</feature>
<dbReference type="RefSeq" id="WP_006443572.1">
    <property type="nucleotide sequence ID" value="NZ_CP036524.1"/>
</dbReference>
<dbReference type="AlphaFoldDB" id="C0C2B4"/>
<name>C0C2B4_9FIRM</name>
<keyword evidence="2" id="KW-0472">Membrane</keyword>